<dbReference type="RefSeq" id="WP_044616463.1">
    <property type="nucleotide sequence ID" value="NZ_CP007142.1"/>
</dbReference>
<protein>
    <recommendedName>
        <fullName evidence="4">Lipoprotein</fullName>
    </recommendedName>
</protein>
<gene>
    <name evidence="2" type="ORF">YC6258_01737</name>
</gene>
<feature type="signal peptide" evidence="1">
    <location>
        <begin position="1"/>
        <end position="20"/>
    </location>
</feature>
<reference evidence="2 3" key="1">
    <citation type="submission" date="2014-01" db="EMBL/GenBank/DDBJ databases">
        <title>Full genme sequencing of cellulolytic bacterium Gynuella sunshinyii YC6258T gen. nov., sp. nov.</title>
        <authorList>
            <person name="Khan H."/>
            <person name="Chung E.J."/>
            <person name="Chung Y.R."/>
        </authorList>
    </citation>
    <scope>NUCLEOTIDE SEQUENCE [LARGE SCALE GENOMIC DNA]</scope>
    <source>
        <strain evidence="2 3">YC6258</strain>
    </source>
</reference>
<sequence length="218" mass="24795">MLRIFLIIVSAMLAACQATKVEPVSKSYYSGVKPEKYQEISPVNDVQIWVANRYLKLNCNCSDIEIFVNERRRWVPEFYLVVDTDPKSGRGFVNSEREGWKGISVESIEIDEARFSHEIGYFDTLQVPAGEIQNIINQTPYTAPSCGLVSRLTSEDKKYSISVVDSISCGEFSSALRGRESLKSLPKETRDLMTPYIQTLDQRIEILRAEERTGYGFL</sequence>
<feature type="chain" id="PRO_5002183695" description="Lipoprotein" evidence="1">
    <location>
        <begin position="21"/>
        <end position="218"/>
    </location>
</feature>
<dbReference type="STRING" id="1445510.YC6258_01737"/>
<keyword evidence="1" id="KW-0732">Signal</keyword>
<dbReference type="EMBL" id="CP007142">
    <property type="protein sequence ID" value="AJQ93781.1"/>
    <property type="molecule type" value="Genomic_DNA"/>
</dbReference>
<keyword evidence="3" id="KW-1185">Reference proteome</keyword>
<dbReference type="KEGG" id="gsn:YC6258_01737"/>
<dbReference type="HOGENOM" id="CLU_1265457_0_0_6"/>
<evidence type="ECO:0000313" key="2">
    <source>
        <dbReference type="EMBL" id="AJQ93781.1"/>
    </source>
</evidence>
<proteinExistence type="predicted"/>
<evidence type="ECO:0000313" key="3">
    <source>
        <dbReference type="Proteomes" id="UP000032266"/>
    </source>
</evidence>
<dbReference type="PROSITE" id="PS51257">
    <property type="entry name" value="PROKAR_LIPOPROTEIN"/>
    <property type="match status" value="1"/>
</dbReference>
<evidence type="ECO:0000256" key="1">
    <source>
        <dbReference type="SAM" id="SignalP"/>
    </source>
</evidence>
<dbReference type="Proteomes" id="UP000032266">
    <property type="component" value="Chromosome"/>
</dbReference>
<accession>A0A0C5VHR7</accession>
<organism evidence="2 3">
    <name type="scientific">Gynuella sunshinyii YC6258</name>
    <dbReference type="NCBI Taxonomy" id="1445510"/>
    <lineage>
        <taxon>Bacteria</taxon>
        <taxon>Pseudomonadati</taxon>
        <taxon>Pseudomonadota</taxon>
        <taxon>Gammaproteobacteria</taxon>
        <taxon>Oceanospirillales</taxon>
        <taxon>Saccharospirillaceae</taxon>
        <taxon>Gynuella</taxon>
    </lineage>
</organism>
<name>A0A0C5VHR7_9GAMM</name>
<dbReference type="AlphaFoldDB" id="A0A0C5VHR7"/>
<evidence type="ECO:0008006" key="4">
    <source>
        <dbReference type="Google" id="ProtNLM"/>
    </source>
</evidence>